<protein>
    <recommendedName>
        <fullName evidence="3">OsmC-like protein</fullName>
    </recommendedName>
</protein>
<evidence type="ECO:0000313" key="1">
    <source>
        <dbReference type="EMBL" id="EAR15151.1"/>
    </source>
</evidence>
<dbReference type="Proteomes" id="UP000009049">
    <property type="component" value="Chromosome"/>
</dbReference>
<dbReference type="SUPFAM" id="SSF82784">
    <property type="entry name" value="OsmC-like"/>
    <property type="match status" value="1"/>
</dbReference>
<name>A4CNA9_ROBBH</name>
<dbReference type="PANTHER" id="PTHR39624:SF2">
    <property type="entry name" value="OSMC-LIKE PROTEIN"/>
    <property type="match status" value="1"/>
</dbReference>
<dbReference type="Pfam" id="PF02566">
    <property type="entry name" value="OsmC"/>
    <property type="match status" value="1"/>
</dbReference>
<sequence length="127" mass="14026">MGGLRTECTHLRSGSVYLTDAPTDNHGKGEAFSPTDTVATGLANCMLTVMGIKARDMDVALEGSLAEVTKHMSAAPRRISRIEVDLYLPKGVGEKDRKILERTGRTCPVMLSLHEDIEKDIRFHWTQ</sequence>
<proteinExistence type="predicted"/>
<evidence type="ECO:0008006" key="3">
    <source>
        <dbReference type="Google" id="ProtNLM"/>
    </source>
</evidence>
<organism evidence="1 2">
    <name type="scientific">Robiginitalea biformata (strain ATCC BAA-864 / DSM 15991 / KCTC 12146 / HTCC2501)</name>
    <dbReference type="NCBI Taxonomy" id="313596"/>
    <lineage>
        <taxon>Bacteria</taxon>
        <taxon>Pseudomonadati</taxon>
        <taxon>Bacteroidota</taxon>
        <taxon>Flavobacteriia</taxon>
        <taxon>Flavobacteriales</taxon>
        <taxon>Flavobacteriaceae</taxon>
        <taxon>Robiginitalea</taxon>
    </lineage>
</organism>
<dbReference type="Gene3D" id="3.30.300.20">
    <property type="match status" value="1"/>
</dbReference>
<evidence type="ECO:0000313" key="2">
    <source>
        <dbReference type="Proteomes" id="UP000009049"/>
    </source>
</evidence>
<dbReference type="PANTHER" id="PTHR39624">
    <property type="entry name" value="PROTEIN INVOLVED IN RIMO-MEDIATED BETA-METHYLTHIOLATION OF RIBOSOMAL PROTEIN S12 YCAO"/>
    <property type="match status" value="1"/>
</dbReference>
<dbReference type="AlphaFoldDB" id="A4CNA9"/>
<dbReference type="HOGENOM" id="CLU_100275_5_0_10"/>
<gene>
    <name evidence="1" type="ordered locus">RB2501_12512</name>
</gene>
<dbReference type="eggNOG" id="COG1765">
    <property type="taxonomic scope" value="Bacteria"/>
</dbReference>
<dbReference type="InterPro" id="IPR036102">
    <property type="entry name" value="OsmC/Ohrsf"/>
</dbReference>
<accession>A4CNA9</accession>
<keyword evidence="2" id="KW-1185">Reference proteome</keyword>
<dbReference type="EMBL" id="CP001712">
    <property type="protein sequence ID" value="EAR15151.1"/>
    <property type="molecule type" value="Genomic_DNA"/>
</dbReference>
<dbReference type="InterPro" id="IPR003718">
    <property type="entry name" value="OsmC/Ohr_fam"/>
</dbReference>
<dbReference type="KEGG" id="rbi:RB2501_12512"/>
<dbReference type="STRING" id="313596.RB2501_12512"/>
<reference evidence="1 2" key="1">
    <citation type="journal article" date="2009" name="J. Bacteriol.">
        <title>Complete genome sequence of Robiginitalea biformata HTCC2501.</title>
        <authorList>
            <person name="Oh H.M."/>
            <person name="Giovannoni S.J."/>
            <person name="Lee K."/>
            <person name="Ferriera S."/>
            <person name="Johnson J."/>
            <person name="Cho J.C."/>
        </authorList>
    </citation>
    <scope>NUCLEOTIDE SEQUENCE [LARGE SCALE GENOMIC DNA]</scope>
    <source>
        <strain evidence="2">ATCC BAA-864 / HTCC2501 / KCTC 12146</strain>
    </source>
</reference>
<dbReference type="InterPro" id="IPR015946">
    <property type="entry name" value="KH_dom-like_a/b"/>
</dbReference>